<gene>
    <name evidence="1" type="ORF">HDG41_007467</name>
</gene>
<protein>
    <submittedName>
        <fullName evidence="1">Putative transposase</fullName>
    </submittedName>
</protein>
<proteinExistence type="predicted"/>
<name>A0A7W8LGK6_9BURK</name>
<dbReference type="EMBL" id="JACHDE010000032">
    <property type="protein sequence ID" value="MBB5405371.1"/>
    <property type="molecule type" value="Genomic_DNA"/>
</dbReference>
<dbReference type="Proteomes" id="UP000592820">
    <property type="component" value="Unassembled WGS sequence"/>
</dbReference>
<dbReference type="AlphaFoldDB" id="A0A7W8LGK6"/>
<organism evidence="1 2">
    <name type="scientific">Paraburkholderia youngii</name>
    <dbReference type="NCBI Taxonomy" id="2782701"/>
    <lineage>
        <taxon>Bacteria</taxon>
        <taxon>Pseudomonadati</taxon>
        <taxon>Pseudomonadota</taxon>
        <taxon>Betaproteobacteria</taxon>
        <taxon>Burkholderiales</taxon>
        <taxon>Burkholderiaceae</taxon>
        <taxon>Paraburkholderia</taxon>
    </lineage>
</organism>
<sequence>MTESFVKVVKHDYVASLDKPDAQPALSRLAIAFERYKEAPHKALKERSRREFRHAAASST</sequence>
<evidence type="ECO:0000313" key="2">
    <source>
        <dbReference type="Proteomes" id="UP000592820"/>
    </source>
</evidence>
<accession>A0A7W8LGK6</accession>
<evidence type="ECO:0000313" key="1">
    <source>
        <dbReference type="EMBL" id="MBB5405371.1"/>
    </source>
</evidence>
<reference evidence="1 2" key="1">
    <citation type="submission" date="2020-08" db="EMBL/GenBank/DDBJ databases">
        <title>Genomic Encyclopedia of Type Strains, Phase IV (KMG-V): Genome sequencing to study the core and pangenomes of soil and plant-associated prokaryotes.</title>
        <authorList>
            <person name="Whitman W."/>
        </authorList>
    </citation>
    <scope>NUCLEOTIDE SEQUENCE [LARGE SCALE GENOMIC DNA]</scope>
    <source>
        <strain evidence="1 2">JPY162</strain>
    </source>
</reference>
<comment type="caution">
    <text evidence="1">The sequence shown here is derived from an EMBL/GenBank/DDBJ whole genome shotgun (WGS) entry which is preliminary data.</text>
</comment>